<dbReference type="OrthoDB" id="6362633at2759"/>
<dbReference type="VEuPathDB" id="FungiDB:BD410DRAFT_864608"/>
<dbReference type="STRING" id="50990.A0A4Y7Q4X2"/>
<accession>A0A4Y7Q4X2</accession>
<proteinExistence type="predicted"/>
<name>A0A4Y7Q4X2_9AGAM</name>
<keyword evidence="2" id="KW-1185">Reference proteome</keyword>
<dbReference type="InterPro" id="IPR027417">
    <property type="entry name" value="P-loop_NTPase"/>
</dbReference>
<sequence>MDQQVQELAQYLVDRLQQAPPNTRIIVGIAGIPASGKSTLAAQIVARTNTSLETTSPVTGGPKAVLVGLDGWHLTRAQLDAFADPVEAHARRGAHWTFDGQAYVSFVTALRSPISDCTVTSSEEATQVIKAPSFDHAVKDPVADDIIIRHSDRIVVIEGLYTFLSFDPWCVAGKLLDERWVIDIDPAEATKRLVARHIQSGITCNLEEATRRAEENDMPNGRFLLENLIQPTQWIQSVSNSA</sequence>
<gene>
    <name evidence="1" type="ORF">BD410DRAFT_864608</name>
</gene>
<evidence type="ECO:0000313" key="2">
    <source>
        <dbReference type="Proteomes" id="UP000294933"/>
    </source>
</evidence>
<dbReference type="AlphaFoldDB" id="A0A4Y7Q4X2"/>
<organism evidence="1 2">
    <name type="scientific">Rickenella mellea</name>
    <dbReference type="NCBI Taxonomy" id="50990"/>
    <lineage>
        <taxon>Eukaryota</taxon>
        <taxon>Fungi</taxon>
        <taxon>Dikarya</taxon>
        <taxon>Basidiomycota</taxon>
        <taxon>Agaricomycotina</taxon>
        <taxon>Agaricomycetes</taxon>
        <taxon>Hymenochaetales</taxon>
        <taxon>Rickenellaceae</taxon>
        <taxon>Rickenella</taxon>
    </lineage>
</organism>
<dbReference type="PANTHER" id="PTHR10285">
    <property type="entry name" value="URIDINE KINASE"/>
    <property type="match status" value="1"/>
</dbReference>
<reference evidence="1 2" key="1">
    <citation type="submission" date="2018-06" db="EMBL/GenBank/DDBJ databases">
        <title>A transcriptomic atlas of mushroom development highlights an independent origin of complex multicellularity.</title>
        <authorList>
            <consortium name="DOE Joint Genome Institute"/>
            <person name="Krizsan K."/>
            <person name="Almasi E."/>
            <person name="Merenyi Z."/>
            <person name="Sahu N."/>
            <person name="Viragh M."/>
            <person name="Koszo T."/>
            <person name="Mondo S."/>
            <person name="Kiss B."/>
            <person name="Balint B."/>
            <person name="Kues U."/>
            <person name="Barry K."/>
            <person name="Hegedus J.C."/>
            <person name="Henrissat B."/>
            <person name="Johnson J."/>
            <person name="Lipzen A."/>
            <person name="Ohm R."/>
            <person name="Nagy I."/>
            <person name="Pangilinan J."/>
            <person name="Yan J."/>
            <person name="Xiong Y."/>
            <person name="Grigoriev I.V."/>
            <person name="Hibbett D.S."/>
            <person name="Nagy L.G."/>
        </authorList>
    </citation>
    <scope>NUCLEOTIDE SEQUENCE [LARGE SCALE GENOMIC DNA]</scope>
    <source>
        <strain evidence="1 2">SZMC22713</strain>
    </source>
</reference>
<dbReference type="Gene3D" id="3.40.50.300">
    <property type="entry name" value="P-loop containing nucleotide triphosphate hydrolases"/>
    <property type="match status" value="2"/>
</dbReference>
<keyword evidence="1" id="KW-0378">Hydrolase</keyword>
<dbReference type="SUPFAM" id="SSF52540">
    <property type="entry name" value="P-loop containing nucleoside triphosphate hydrolases"/>
    <property type="match status" value="1"/>
</dbReference>
<dbReference type="EMBL" id="ML170175">
    <property type="protein sequence ID" value="TDL22361.1"/>
    <property type="molecule type" value="Genomic_DNA"/>
</dbReference>
<dbReference type="Proteomes" id="UP000294933">
    <property type="component" value="Unassembled WGS sequence"/>
</dbReference>
<evidence type="ECO:0000313" key="1">
    <source>
        <dbReference type="EMBL" id="TDL22361.1"/>
    </source>
</evidence>
<protein>
    <submittedName>
        <fullName evidence="1">P-loop containing nucleoside triphosphate hydrolase protein</fullName>
    </submittedName>
</protein>
<dbReference type="GO" id="GO:0016787">
    <property type="term" value="F:hydrolase activity"/>
    <property type="evidence" value="ECO:0007669"/>
    <property type="project" value="UniProtKB-KW"/>
</dbReference>